<evidence type="ECO:0000313" key="1">
    <source>
        <dbReference type="EMBL" id="KAH7973522.1"/>
    </source>
</evidence>
<sequence length="187" mass="20409">MSGNAGSQATQENGNDDRSLSAPAQKKAPVTPGPYRCVSKPGAFVTLFSLVDVNEKRDSVIAGNAQETIESEVDTIGGYTFGVRCRLEKDGAGELSASFMLFLYGGQWDDYVDWPFAKKLTVILSHTEDQDRDVRLPVCTDAECELVKKPAPGCCNKGHWTKPVNWAEIEEAGFVVKGTLYVNVELE</sequence>
<dbReference type="Proteomes" id="UP000821865">
    <property type="component" value="Chromosome 10"/>
</dbReference>
<evidence type="ECO:0000313" key="2">
    <source>
        <dbReference type="Proteomes" id="UP000821865"/>
    </source>
</evidence>
<organism evidence="1 2">
    <name type="scientific">Dermacentor silvarum</name>
    <name type="common">Tick</name>
    <dbReference type="NCBI Taxonomy" id="543639"/>
    <lineage>
        <taxon>Eukaryota</taxon>
        <taxon>Metazoa</taxon>
        <taxon>Ecdysozoa</taxon>
        <taxon>Arthropoda</taxon>
        <taxon>Chelicerata</taxon>
        <taxon>Arachnida</taxon>
        <taxon>Acari</taxon>
        <taxon>Parasitiformes</taxon>
        <taxon>Ixodida</taxon>
        <taxon>Ixodoidea</taxon>
        <taxon>Ixodidae</taxon>
        <taxon>Rhipicephalinae</taxon>
        <taxon>Dermacentor</taxon>
    </lineage>
</organism>
<keyword evidence="2" id="KW-1185">Reference proteome</keyword>
<reference evidence="1" key="1">
    <citation type="submission" date="2020-05" db="EMBL/GenBank/DDBJ databases">
        <title>Large-scale comparative analyses of tick genomes elucidate their genetic diversity and vector capacities.</title>
        <authorList>
            <person name="Jia N."/>
            <person name="Wang J."/>
            <person name="Shi W."/>
            <person name="Du L."/>
            <person name="Sun Y."/>
            <person name="Zhan W."/>
            <person name="Jiang J."/>
            <person name="Wang Q."/>
            <person name="Zhang B."/>
            <person name="Ji P."/>
            <person name="Sakyi L.B."/>
            <person name="Cui X."/>
            <person name="Yuan T."/>
            <person name="Jiang B."/>
            <person name="Yang W."/>
            <person name="Lam T.T.-Y."/>
            <person name="Chang Q."/>
            <person name="Ding S."/>
            <person name="Wang X."/>
            <person name="Zhu J."/>
            <person name="Ruan X."/>
            <person name="Zhao L."/>
            <person name="Wei J."/>
            <person name="Que T."/>
            <person name="Du C."/>
            <person name="Cheng J."/>
            <person name="Dai P."/>
            <person name="Han X."/>
            <person name="Huang E."/>
            <person name="Gao Y."/>
            <person name="Liu J."/>
            <person name="Shao H."/>
            <person name="Ye R."/>
            <person name="Li L."/>
            <person name="Wei W."/>
            <person name="Wang X."/>
            <person name="Wang C."/>
            <person name="Yang T."/>
            <person name="Huo Q."/>
            <person name="Li W."/>
            <person name="Guo W."/>
            <person name="Chen H."/>
            <person name="Zhou L."/>
            <person name="Ni X."/>
            <person name="Tian J."/>
            <person name="Zhou Y."/>
            <person name="Sheng Y."/>
            <person name="Liu T."/>
            <person name="Pan Y."/>
            <person name="Xia L."/>
            <person name="Li J."/>
            <person name="Zhao F."/>
            <person name="Cao W."/>
        </authorList>
    </citation>
    <scope>NUCLEOTIDE SEQUENCE</scope>
    <source>
        <strain evidence="1">Dsil-2018</strain>
    </source>
</reference>
<proteinExistence type="predicted"/>
<name>A0ACB8DLN6_DERSI</name>
<comment type="caution">
    <text evidence="1">The sequence shown here is derived from an EMBL/GenBank/DDBJ whole genome shotgun (WGS) entry which is preliminary data.</text>
</comment>
<protein>
    <submittedName>
        <fullName evidence="1">Uncharacterized protein</fullName>
    </submittedName>
</protein>
<accession>A0ACB8DLN6</accession>
<dbReference type="EMBL" id="CM023479">
    <property type="protein sequence ID" value="KAH7973522.1"/>
    <property type="molecule type" value="Genomic_DNA"/>
</dbReference>
<gene>
    <name evidence="1" type="ORF">HPB49_002022</name>
</gene>